<evidence type="ECO:0000256" key="6">
    <source>
        <dbReference type="ARBA" id="ARBA00023125"/>
    </source>
</evidence>
<dbReference type="InterPro" id="IPR044817">
    <property type="entry name" value="SBP-like"/>
</dbReference>
<evidence type="ECO:0000256" key="5">
    <source>
        <dbReference type="ARBA" id="ARBA00023015"/>
    </source>
</evidence>
<evidence type="ECO:0000256" key="8">
    <source>
        <dbReference type="ARBA" id="ARBA00023242"/>
    </source>
</evidence>
<comment type="caution">
    <text evidence="12">The sequence shown here is derived from an EMBL/GenBank/DDBJ whole genome shotgun (WGS) entry which is preliminary data.</text>
</comment>
<protein>
    <submittedName>
        <fullName evidence="12">SQUAMOSA PROMOTER-BINDING-LIKE PROTEIN 4</fullName>
    </submittedName>
</protein>
<dbReference type="Gene3D" id="4.10.1100.10">
    <property type="entry name" value="Transcription factor, SBP-box domain"/>
    <property type="match status" value="1"/>
</dbReference>
<evidence type="ECO:0000256" key="2">
    <source>
        <dbReference type="ARBA" id="ARBA00022723"/>
    </source>
</evidence>
<dbReference type="EMBL" id="JAPFFL010000004">
    <property type="protein sequence ID" value="KAJ6729927.1"/>
    <property type="molecule type" value="Genomic_DNA"/>
</dbReference>
<keyword evidence="5" id="KW-0805">Transcription regulation</keyword>
<keyword evidence="4" id="KW-0862">Zinc</keyword>
<evidence type="ECO:0000256" key="10">
    <source>
        <dbReference type="SAM" id="MobiDB-lite"/>
    </source>
</evidence>
<dbReference type="GO" id="GO:0003677">
    <property type="term" value="F:DNA binding"/>
    <property type="evidence" value="ECO:0007669"/>
    <property type="project" value="UniProtKB-KW"/>
</dbReference>
<sequence>MIVRIFLGIYGSLILPDLTSIAVITLLLLQPAHSSPPPLVWRRTAVPPTQKPNLHMGSFIPYRNCWPCHNINNISYQQLSLFAGDGSNLHPDPHQMCLKLGKRHYFEDSTSNNNTNPIIDRDVVGGFSIGKRGKPYYTVGGGGAHDEPSSSSSVNVPRCQVEGCHVALVNAKDYHRRHKVCEMHSKAAKVIVLGLEQRFCQQCSRFHVVSEFDDAKRSCRRRLAGHNERRRKSSLDSVPRNSSQAVRTR</sequence>
<dbReference type="FunFam" id="4.10.1100.10:FF:000001">
    <property type="entry name" value="Squamosa promoter-binding-like protein 14"/>
    <property type="match status" value="1"/>
</dbReference>
<dbReference type="OrthoDB" id="514967at2759"/>
<dbReference type="SUPFAM" id="SSF103612">
    <property type="entry name" value="SBT domain"/>
    <property type="match status" value="1"/>
</dbReference>
<dbReference type="InterPro" id="IPR004333">
    <property type="entry name" value="SBP_dom"/>
</dbReference>
<keyword evidence="13" id="KW-1185">Reference proteome</keyword>
<dbReference type="InterPro" id="IPR036893">
    <property type="entry name" value="SBP_sf"/>
</dbReference>
<evidence type="ECO:0000259" key="11">
    <source>
        <dbReference type="PROSITE" id="PS51141"/>
    </source>
</evidence>
<keyword evidence="2" id="KW-0479">Metal-binding</keyword>
<keyword evidence="6" id="KW-0238">DNA-binding</keyword>
<dbReference type="PROSITE" id="PS51141">
    <property type="entry name" value="ZF_SBP"/>
    <property type="match status" value="1"/>
</dbReference>
<name>A0A9Q0ZD35_SALVM</name>
<accession>A0A9Q0ZD35</accession>
<evidence type="ECO:0000313" key="13">
    <source>
        <dbReference type="Proteomes" id="UP001151529"/>
    </source>
</evidence>
<dbReference type="PANTHER" id="PTHR31251:SF180">
    <property type="entry name" value="SBP-TYPE DOMAIN-CONTAINING PROTEIN"/>
    <property type="match status" value="1"/>
</dbReference>
<reference evidence="12" key="2">
    <citation type="journal article" date="2023" name="Int. J. Mol. Sci.">
        <title>De Novo Assembly and Annotation of 11 Diverse Shrub Willow (Salix) Genomes Reveals Novel Gene Organization in Sex-Linked Regions.</title>
        <authorList>
            <person name="Hyden B."/>
            <person name="Feng K."/>
            <person name="Yates T.B."/>
            <person name="Jawdy S."/>
            <person name="Cereghino C."/>
            <person name="Smart L.B."/>
            <person name="Muchero W."/>
        </authorList>
    </citation>
    <scope>NUCLEOTIDE SEQUENCE [LARGE SCALE GENOMIC DNA]</scope>
    <source>
        <tissue evidence="12">Shoot tip</tissue>
    </source>
</reference>
<dbReference type="PANTHER" id="PTHR31251">
    <property type="entry name" value="SQUAMOSA PROMOTER-BINDING-LIKE PROTEIN 4"/>
    <property type="match status" value="1"/>
</dbReference>
<gene>
    <name evidence="12" type="ORF">OIU85_020797</name>
</gene>
<evidence type="ECO:0000256" key="1">
    <source>
        <dbReference type="ARBA" id="ARBA00004123"/>
    </source>
</evidence>
<evidence type="ECO:0000256" key="3">
    <source>
        <dbReference type="ARBA" id="ARBA00022771"/>
    </source>
</evidence>
<keyword evidence="7" id="KW-0804">Transcription</keyword>
<dbReference type="Proteomes" id="UP001151529">
    <property type="component" value="Chromosome 2"/>
</dbReference>
<reference evidence="12" key="1">
    <citation type="submission" date="2022-11" db="EMBL/GenBank/DDBJ databases">
        <authorList>
            <person name="Hyden B.L."/>
            <person name="Feng K."/>
            <person name="Yates T."/>
            <person name="Jawdy S."/>
            <person name="Smart L.B."/>
            <person name="Muchero W."/>
        </authorList>
    </citation>
    <scope>NUCLEOTIDE SEQUENCE</scope>
    <source>
        <tissue evidence="12">Shoot tip</tissue>
    </source>
</reference>
<keyword evidence="8" id="KW-0539">Nucleus</keyword>
<feature type="domain" description="SBP-type" evidence="11">
    <location>
        <begin position="156"/>
        <end position="233"/>
    </location>
</feature>
<dbReference type="AlphaFoldDB" id="A0A9Q0ZD35"/>
<evidence type="ECO:0000256" key="7">
    <source>
        <dbReference type="ARBA" id="ARBA00023163"/>
    </source>
</evidence>
<evidence type="ECO:0000313" key="12">
    <source>
        <dbReference type="EMBL" id="KAJ6729927.1"/>
    </source>
</evidence>
<evidence type="ECO:0000256" key="9">
    <source>
        <dbReference type="PROSITE-ProRule" id="PRU00470"/>
    </source>
</evidence>
<dbReference type="GO" id="GO:0008270">
    <property type="term" value="F:zinc ion binding"/>
    <property type="evidence" value="ECO:0007669"/>
    <property type="project" value="UniProtKB-KW"/>
</dbReference>
<comment type="subcellular location">
    <subcellularLocation>
        <location evidence="1">Nucleus</location>
    </subcellularLocation>
</comment>
<keyword evidence="3 9" id="KW-0863">Zinc-finger</keyword>
<dbReference type="Pfam" id="PF03110">
    <property type="entry name" value="SBP"/>
    <property type="match status" value="1"/>
</dbReference>
<evidence type="ECO:0000256" key="4">
    <source>
        <dbReference type="ARBA" id="ARBA00022833"/>
    </source>
</evidence>
<proteinExistence type="predicted"/>
<dbReference type="GO" id="GO:0005634">
    <property type="term" value="C:nucleus"/>
    <property type="evidence" value="ECO:0007669"/>
    <property type="project" value="UniProtKB-SubCell"/>
</dbReference>
<feature type="compositionally biased region" description="Polar residues" evidence="10">
    <location>
        <begin position="235"/>
        <end position="249"/>
    </location>
</feature>
<feature type="region of interest" description="Disordered" evidence="10">
    <location>
        <begin position="225"/>
        <end position="249"/>
    </location>
</feature>
<organism evidence="12 13">
    <name type="scientific">Salix viminalis</name>
    <name type="common">Common osier</name>
    <name type="synonym">Basket willow</name>
    <dbReference type="NCBI Taxonomy" id="40686"/>
    <lineage>
        <taxon>Eukaryota</taxon>
        <taxon>Viridiplantae</taxon>
        <taxon>Streptophyta</taxon>
        <taxon>Embryophyta</taxon>
        <taxon>Tracheophyta</taxon>
        <taxon>Spermatophyta</taxon>
        <taxon>Magnoliopsida</taxon>
        <taxon>eudicotyledons</taxon>
        <taxon>Gunneridae</taxon>
        <taxon>Pentapetalae</taxon>
        <taxon>rosids</taxon>
        <taxon>fabids</taxon>
        <taxon>Malpighiales</taxon>
        <taxon>Salicaceae</taxon>
        <taxon>Saliceae</taxon>
        <taxon>Salix</taxon>
    </lineage>
</organism>